<dbReference type="Pfam" id="PF08450">
    <property type="entry name" value="SGL"/>
    <property type="match status" value="1"/>
</dbReference>
<dbReference type="InterPro" id="IPR011042">
    <property type="entry name" value="6-blade_b-propeller_TolB-like"/>
</dbReference>
<dbReference type="InterPro" id="IPR051262">
    <property type="entry name" value="SMP-30/CGR1_Lactonase"/>
</dbReference>
<evidence type="ECO:0000313" key="5">
    <source>
        <dbReference type="Proteomes" id="UP001596180"/>
    </source>
</evidence>
<dbReference type="Proteomes" id="UP001596180">
    <property type="component" value="Unassembled WGS sequence"/>
</dbReference>
<protein>
    <submittedName>
        <fullName evidence="4">SMP-30/gluconolactonase/LRE family protein</fullName>
    </submittedName>
</protein>
<accession>A0ABW1DYL5</accession>
<comment type="caution">
    <text evidence="4">The sequence shown here is derived from an EMBL/GenBank/DDBJ whole genome shotgun (WGS) entry which is preliminary data.</text>
</comment>
<dbReference type="PANTHER" id="PTHR47572">
    <property type="entry name" value="LIPOPROTEIN-RELATED"/>
    <property type="match status" value="1"/>
</dbReference>
<dbReference type="EMBL" id="JBHSOA010000037">
    <property type="protein sequence ID" value="MFC5853666.1"/>
    <property type="molecule type" value="Genomic_DNA"/>
</dbReference>
<evidence type="ECO:0000313" key="4">
    <source>
        <dbReference type="EMBL" id="MFC5853666.1"/>
    </source>
</evidence>
<dbReference type="PRINTS" id="PR01790">
    <property type="entry name" value="SMP30FAMILY"/>
</dbReference>
<keyword evidence="2" id="KW-0378">Hydrolase</keyword>
<comment type="similarity">
    <text evidence="1">Belongs to the SMP-30/CGR1 family.</text>
</comment>
<feature type="domain" description="SMP-30/Gluconolactonase/LRE-like region" evidence="3">
    <location>
        <begin position="14"/>
        <end position="263"/>
    </location>
</feature>
<dbReference type="SUPFAM" id="SSF63829">
    <property type="entry name" value="Calcium-dependent phosphotriesterase"/>
    <property type="match status" value="1"/>
</dbReference>
<dbReference type="Gene3D" id="2.120.10.30">
    <property type="entry name" value="TolB, C-terminal domain"/>
    <property type="match status" value="1"/>
</dbReference>
<organism evidence="4 5">
    <name type="scientific">Streptomyces chlorus</name>
    <dbReference type="NCBI Taxonomy" id="887452"/>
    <lineage>
        <taxon>Bacteria</taxon>
        <taxon>Bacillati</taxon>
        <taxon>Actinomycetota</taxon>
        <taxon>Actinomycetes</taxon>
        <taxon>Kitasatosporales</taxon>
        <taxon>Streptomycetaceae</taxon>
        <taxon>Streptomyces</taxon>
    </lineage>
</organism>
<dbReference type="InterPro" id="IPR005511">
    <property type="entry name" value="SMP-30"/>
</dbReference>
<keyword evidence="5" id="KW-1185">Reference proteome</keyword>
<dbReference type="InterPro" id="IPR013658">
    <property type="entry name" value="SGL"/>
</dbReference>
<evidence type="ECO:0000256" key="1">
    <source>
        <dbReference type="ARBA" id="ARBA00008853"/>
    </source>
</evidence>
<evidence type="ECO:0000259" key="3">
    <source>
        <dbReference type="Pfam" id="PF08450"/>
    </source>
</evidence>
<name>A0ABW1DYL5_9ACTN</name>
<dbReference type="PANTHER" id="PTHR47572:SF4">
    <property type="entry name" value="LACTONASE DRP35"/>
    <property type="match status" value="1"/>
</dbReference>
<gene>
    <name evidence="4" type="ORF">ACFPZI_18180</name>
</gene>
<proteinExistence type="inferred from homology"/>
<reference evidence="5" key="1">
    <citation type="journal article" date="2019" name="Int. J. Syst. Evol. Microbiol.">
        <title>The Global Catalogue of Microorganisms (GCM) 10K type strain sequencing project: providing services to taxonomists for standard genome sequencing and annotation.</title>
        <authorList>
            <consortium name="The Broad Institute Genomics Platform"/>
            <consortium name="The Broad Institute Genome Sequencing Center for Infectious Disease"/>
            <person name="Wu L."/>
            <person name="Ma J."/>
        </authorList>
    </citation>
    <scope>NUCLEOTIDE SEQUENCE [LARGE SCALE GENOMIC DNA]</scope>
    <source>
        <strain evidence="5">JCM 10411</strain>
    </source>
</reference>
<evidence type="ECO:0000256" key="2">
    <source>
        <dbReference type="ARBA" id="ARBA00022801"/>
    </source>
</evidence>
<dbReference type="RefSeq" id="WP_355896478.1">
    <property type="nucleotide sequence ID" value="NZ_JBHSOA010000037.1"/>
</dbReference>
<sequence length="294" mass="31741">MPEFTHTVRSLTYPECPRWRGDRLYFSDFFTNRILSVSLSGEVRCEVVVPNQPGGLGFLPDGRLLFVSVKDRRIMRRDGAESVVHADLSEVVPHHLNDMVVDAEGRAYVGNMGFDLRGGRPVAPADLWRVDPDGTFERVAEDLAFPNGSVITPDGRTLIVGESFANRLTAFDLEDGRLSGRRTWARFGEPPTTTDAGELISTVDVSADGIALDAEGAIWVTDPPHRRVLRVAEGGEILAEHVFDQGAYACALGGPGRSTLYVCLAPTWDATEAAALSGASIVQIPVDVPGAGIP</sequence>